<organism evidence="2">
    <name type="scientific">Arundo donax</name>
    <name type="common">Giant reed</name>
    <name type="synonym">Donax arundinaceus</name>
    <dbReference type="NCBI Taxonomy" id="35708"/>
    <lineage>
        <taxon>Eukaryota</taxon>
        <taxon>Viridiplantae</taxon>
        <taxon>Streptophyta</taxon>
        <taxon>Embryophyta</taxon>
        <taxon>Tracheophyta</taxon>
        <taxon>Spermatophyta</taxon>
        <taxon>Magnoliopsida</taxon>
        <taxon>Liliopsida</taxon>
        <taxon>Poales</taxon>
        <taxon>Poaceae</taxon>
        <taxon>PACMAD clade</taxon>
        <taxon>Arundinoideae</taxon>
        <taxon>Arundineae</taxon>
        <taxon>Arundo</taxon>
    </lineage>
</organism>
<evidence type="ECO:0000256" key="1">
    <source>
        <dbReference type="SAM" id="MobiDB-lite"/>
    </source>
</evidence>
<dbReference type="EMBL" id="GBRH01177093">
    <property type="protein sequence ID" value="JAE20803.1"/>
    <property type="molecule type" value="Transcribed_RNA"/>
</dbReference>
<protein>
    <submittedName>
        <fullName evidence="2">Uncharacterized protein</fullName>
    </submittedName>
</protein>
<sequence>MHWGKDHGTPLSLSLRSCPQANHKEKSTDIIIIKE</sequence>
<accession>A0A0A9GJC8</accession>
<proteinExistence type="predicted"/>
<feature type="region of interest" description="Disordered" evidence="1">
    <location>
        <begin position="1"/>
        <end position="35"/>
    </location>
</feature>
<dbReference type="AlphaFoldDB" id="A0A0A9GJC8"/>
<reference evidence="2" key="1">
    <citation type="submission" date="2014-09" db="EMBL/GenBank/DDBJ databases">
        <authorList>
            <person name="Magalhaes I.L.F."/>
            <person name="Oliveira U."/>
            <person name="Santos F.R."/>
            <person name="Vidigal T.H.D.A."/>
            <person name="Brescovit A.D."/>
            <person name="Santos A.J."/>
        </authorList>
    </citation>
    <scope>NUCLEOTIDE SEQUENCE</scope>
    <source>
        <tissue evidence="2">Shoot tissue taken approximately 20 cm above the soil surface</tissue>
    </source>
</reference>
<name>A0A0A9GJC8_ARUDO</name>
<reference evidence="2" key="2">
    <citation type="journal article" date="2015" name="Data Brief">
        <title>Shoot transcriptome of the giant reed, Arundo donax.</title>
        <authorList>
            <person name="Barrero R.A."/>
            <person name="Guerrero F.D."/>
            <person name="Moolhuijzen P."/>
            <person name="Goolsby J.A."/>
            <person name="Tidwell J."/>
            <person name="Bellgard S.E."/>
            <person name="Bellgard M.I."/>
        </authorList>
    </citation>
    <scope>NUCLEOTIDE SEQUENCE</scope>
    <source>
        <tissue evidence="2">Shoot tissue taken approximately 20 cm above the soil surface</tissue>
    </source>
</reference>
<evidence type="ECO:0000313" key="2">
    <source>
        <dbReference type="EMBL" id="JAE20803.1"/>
    </source>
</evidence>
<feature type="compositionally biased region" description="Basic and acidic residues" evidence="1">
    <location>
        <begin position="22"/>
        <end position="35"/>
    </location>
</feature>
<feature type="compositionally biased region" description="Polar residues" evidence="1">
    <location>
        <begin position="11"/>
        <end position="20"/>
    </location>
</feature>